<dbReference type="SUPFAM" id="SSF54523">
    <property type="entry name" value="Pili subunits"/>
    <property type="match status" value="1"/>
</dbReference>
<evidence type="ECO:0000313" key="5">
    <source>
        <dbReference type="Proteomes" id="UP000244016"/>
    </source>
</evidence>
<keyword evidence="3" id="KW-0472">Membrane</keyword>
<dbReference type="AlphaFoldDB" id="A0A2T5G5P9"/>
<dbReference type="InterPro" id="IPR045584">
    <property type="entry name" value="Pilin-like"/>
</dbReference>
<keyword evidence="3" id="KW-1133">Transmembrane helix</keyword>
<feature type="transmembrane region" description="Helical" evidence="3">
    <location>
        <begin position="28"/>
        <end position="50"/>
    </location>
</feature>
<keyword evidence="3" id="KW-0812">Transmembrane</keyword>
<accession>A0A2T5G5P9</accession>
<organism evidence="4 5">
    <name type="scientific">Brockia lithotrophica</name>
    <dbReference type="NCBI Taxonomy" id="933949"/>
    <lineage>
        <taxon>Bacteria</taxon>
        <taxon>Bacillati</taxon>
        <taxon>Bacillota</taxon>
        <taxon>Bacilli</taxon>
        <taxon>Bacillales</taxon>
        <taxon>Bacillales Family X. Incertae Sedis</taxon>
        <taxon>Brockia</taxon>
    </lineage>
</organism>
<evidence type="ECO:0000313" key="4">
    <source>
        <dbReference type="EMBL" id="PTQ51510.1"/>
    </source>
</evidence>
<dbReference type="InterPro" id="IPR012902">
    <property type="entry name" value="N_methyl_site"/>
</dbReference>
<name>A0A2T5G5P9_9BACL</name>
<dbReference type="GO" id="GO:0030420">
    <property type="term" value="P:establishment of competence for transformation"/>
    <property type="evidence" value="ECO:0007669"/>
    <property type="project" value="UniProtKB-KW"/>
</dbReference>
<comment type="subcellular location">
    <subcellularLocation>
        <location evidence="1">Cell surface</location>
    </subcellularLocation>
</comment>
<sequence>MARPLHEVLLRRQSPAGAYLKPSRKLHAGGFTLLEVLLVVGLLALLLWLVSPNLFSAYQRGESRICTARAEILRRAVVEYMADHGGNKPADGETDLGKVVDELRKAGYLDGEENIPKAELLACGTGTFSLTYGDDGKPKVEWIRSVAGGAGPNE</sequence>
<dbReference type="GO" id="GO:0009986">
    <property type="term" value="C:cell surface"/>
    <property type="evidence" value="ECO:0007669"/>
    <property type="project" value="UniProtKB-SubCell"/>
</dbReference>
<keyword evidence="2" id="KW-0178">Competence</keyword>
<proteinExistence type="predicted"/>
<dbReference type="PROSITE" id="PS00409">
    <property type="entry name" value="PROKAR_NTER_METHYL"/>
    <property type="match status" value="1"/>
</dbReference>
<evidence type="ECO:0008006" key="6">
    <source>
        <dbReference type="Google" id="ProtNLM"/>
    </source>
</evidence>
<evidence type="ECO:0000256" key="3">
    <source>
        <dbReference type="SAM" id="Phobius"/>
    </source>
</evidence>
<reference evidence="4 5" key="1">
    <citation type="submission" date="2017-08" db="EMBL/GenBank/DDBJ databases">
        <title>Burning lignite coal seam in the remote Altai Mountains harbors a hydrogen-driven thermophilic microbial community.</title>
        <authorList>
            <person name="Kadnikov V.V."/>
            <person name="Mardanov A.V."/>
            <person name="Ivasenko D."/>
            <person name="Beletsky A.V."/>
            <person name="Karnachuk O.V."/>
            <person name="Ravin N.V."/>
        </authorList>
    </citation>
    <scope>NUCLEOTIDE SEQUENCE [LARGE SCALE GENOMIC DNA]</scope>
    <source>
        <strain evidence="4">AL31</strain>
    </source>
</reference>
<dbReference type="Gene3D" id="3.30.700.10">
    <property type="entry name" value="Glycoprotein, Type 4 Pilin"/>
    <property type="match status" value="1"/>
</dbReference>
<gene>
    <name evidence="4" type="ORF">BLITH_1587</name>
</gene>
<evidence type="ECO:0000256" key="2">
    <source>
        <dbReference type="ARBA" id="ARBA00023287"/>
    </source>
</evidence>
<evidence type="ECO:0000256" key="1">
    <source>
        <dbReference type="ARBA" id="ARBA00004241"/>
    </source>
</evidence>
<dbReference type="Proteomes" id="UP000244016">
    <property type="component" value="Unassembled WGS sequence"/>
</dbReference>
<protein>
    <recommendedName>
        <fullName evidence="6">Prepilin-type N-terminal cleavage/methylation domain-containing protein</fullName>
    </recommendedName>
</protein>
<comment type="caution">
    <text evidence="4">The sequence shown here is derived from an EMBL/GenBank/DDBJ whole genome shotgun (WGS) entry which is preliminary data.</text>
</comment>
<dbReference type="EMBL" id="PEBW01000005">
    <property type="protein sequence ID" value="PTQ51510.1"/>
    <property type="molecule type" value="Genomic_DNA"/>
</dbReference>